<sequence>MKSSKMHWKEGIWVSFFIFTVLIFRASCLQCMDSELNGIRNCSSPEDICFELIVRDTKKITKGCYNNKVCEDIGNDTDCSVCHTDLCNSGSTNYIHFFPILLIGFIMCLGFVAT</sequence>
<reference evidence="3 4" key="1">
    <citation type="submission" date="2023-03" db="EMBL/GenBank/DDBJ databases">
        <title>Genome insight into feeding habits of ladybird beetles.</title>
        <authorList>
            <person name="Li H.-S."/>
            <person name="Huang Y.-H."/>
            <person name="Pang H."/>
        </authorList>
    </citation>
    <scope>NUCLEOTIDE SEQUENCE [LARGE SCALE GENOMIC DNA]</scope>
    <source>
        <strain evidence="3">SYSU_2023b</strain>
        <tissue evidence="3">Whole body</tissue>
    </source>
</reference>
<dbReference type="InterPro" id="IPR045860">
    <property type="entry name" value="Snake_toxin-like_sf"/>
</dbReference>
<dbReference type="Proteomes" id="UP001431783">
    <property type="component" value="Unassembled WGS sequence"/>
</dbReference>
<keyword evidence="1" id="KW-0812">Transmembrane</keyword>
<keyword evidence="2" id="KW-0732">Signal</keyword>
<keyword evidence="1" id="KW-0472">Membrane</keyword>
<proteinExistence type="predicted"/>
<evidence type="ECO:0000313" key="4">
    <source>
        <dbReference type="Proteomes" id="UP001431783"/>
    </source>
</evidence>
<evidence type="ECO:0000256" key="2">
    <source>
        <dbReference type="SAM" id="SignalP"/>
    </source>
</evidence>
<comment type="caution">
    <text evidence="3">The sequence shown here is derived from an EMBL/GenBank/DDBJ whole genome shotgun (WGS) entry which is preliminary data.</text>
</comment>
<keyword evidence="4" id="KW-1185">Reference proteome</keyword>
<feature type="chain" id="PRO_5043542219" evidence="2">
    <location>
        <begin position="29"/>
        <end position="114"/>
    </location>
</feature>
<dbReference type="EMBL" id="JARQZJ010000033">
    <property type="protein sequence ID" value="KAK9875307.1"/>
    <property type="molecule type" value="Genomic_DNA"/>
</dbReference>
<name>A0AAW1TUT2_9CUCU</name>
<gene>
    <name evidence="3" type="ORF">WA026_007703</name>
</gene>
<feature type="transmembrane region" description="Helical" evidence="1">
    <location>
        <begin position="94"/>
        <end position="113"/>
    </location>
</feature>
<keyword evidence="1" id="KW-1133">Transmembrane helix</keyword>
<dbReference type="AlphaFoldDB" id="A0AAW1TUT2"/>
<dbReference type="Gene3D" id="2.10.60.10">
    <property type="entry name" value="CD59"/>
    <property type="match status" value="1"/>
</dbReference>
<organism evidence="3 4">
    <name type="scientific">Henosepilachna vigintioctopunctata</name>
    <dbReference type="NCBI Taxonomy" id="420089"/>
    <lineage>
        <taxon>Eukaryota</taxon>
        <taxon>Metazoa</taxon>
        <taxon>Ecdysozoa</taxon>
        <taxon>Arthropoda</taxon>
        <taxon>Hexapoda</taxon>
        <taxon>Insecta</taxon>
        <taxon>Pterygota</taxon>
        <taxon>Neoptera</taxon>
        <taxon>Endopterygota</taxon>
        <taxon>Coleoptera</taxon>
        <taxon>Polyphaga</taxon>
        <taxon>Cucujiformia</taxon>
        <taxon>Coccinelloidea</taxon>
        <taxon>Coccinellidae</taxon>
        <taxon>Epilachninae</taxon>
        <taxon>Epilachnini</taxon>
        <taxon>Henosepilachna</taxon>
    </lineage>
</organism>
<protein>
    <submittedName>
        <fullName evidence="3">Uncharacterized protein</fullName>
    </submittedName>
</protein>
<evidence type="ECO:0000256" key="1">
    <source>
        <dbReference type="SAM" id="Phobius"/>
    </source>
</evidence>
<evidence type="ECO:0000313" key="3">
    <source>
        <dbReference type="EMBL" id="KAK9875307.1"/>
    </source>
</evidence>
<feature type="signal peptide" evidence="2">
    <location>
        <begin position="1"/>
        <end position="28"/>
    </location>
</feature>
<dbReference type="SUPFAM" id="SSF57302">
    <property type="entry name" value="Snake toxin-like"/>
    <property type="match status" value="1"/>
</dbReference>
<accession>A0AAW1TUT2</accession>